<reference evidence="8 9" key="1">
    <citation type="submission" date="2018-04" db="EMBL/GenBank/DDBJ databases">
        <title>The genome sequence of Caulobacter sp. 744.</title>
        <authorList>
            <person name="Gao J."/>
            <person name="Sun J."/>
        </authorList>
    </citation>
    <scope>NUCLEOTIDE SEQUENCE [LARGE SCALE GENOMIC DNA]</scope>
    <source>
        <strain evidence="8 9">774</strain>
    </source>
</reference>
<dbReference type="EMBL" id="QDKQ01000057">
    <property type="protein sequence ID" value="PVM85955.1"/>
    <property type="molecule type" value="Genomic_DNA"/>
</dbReference>
<keyword evidence="6" id="KW-0560">Oxidoreductase</keyword>
<comment type="pathway">
    <text evidence="1 6">Carbohydrate biosynthesis; dTDP-L-rhamnose biosynthesis.</text>
</comment>
<sequence>MNGPILVFGRSGQVAQELALLSRRVDRAMVFAGRETLDLADHAAIDGLIARLDPGAVINAAAYTAVDKAESETDAAYALNRDAPAAMAAACAARGLPFVHFSTDYVFDGGLDRPYVETDATGPTGVYGASKLAGEQAVAAAGGVSATLRTSWVYSRHGANFVKTMLRLAGDRDEVGVVADQVGRPTWARDCAEGALAALDHLAAGTAPGGVYHLSGAGDASWADLAEAVFELSRARGGPTARVRRITTADYPTPARRPANSRLDCGKLETAMIWRARDWRESLATCLSEMEL</sequence>
<keyword evidence="6" id="KW-0521">NADP</keyword>
<dbReference type="GO" id="GO:0019305">
    <property type="term" value="P:dTDP-rhamnose biosynthetic process"/>
    <property type="evidence" value="ECO:0007669"/>
    <property type="project" value="UniProtKB-UniPathway"/>
</dbReference>
<dbReference type="EC" id="1.1.1.133" evidence="3 6"/>
<dbReference type="Pfam" id="PF04321">
    <property type="entry name" value="RmlD_sub_bind"/>
    <property type="match status" value="1"/>
</dbReference>
<accession>A0A2T9JQG1</accession>
<dbReference type="RefSeq" id="WP_109102097.1">
    <property type="nucleotide sequence ID" value="NZ_QDKQ01000057.1"/>
</dbReference>
<evidence type="ECO:0000256" key="1">
    <source>
        <dbReference type="ARBA" id="ARBA00004781"/>
    </source>
</evidence>
<proteinExistence type="inferred from homology"/>
<organism evidence="8 9">
    <name type="scientific">Caulobacter endophyticus</name>
    <dbReference type="NCBI Taxonomy" id="2172652"/>
    <lineage>
        <taxon>Bacteria</taxon>
        <taxon>Pseudomonadati</taxon>
        <taxon>Pseudomonadota</taxon>
        <taxon>Alphaproteobacteria</taxon>
        <taxon>Caulobacterales</taxon>
        <taxon>Caulobacteraceae</taxon>
        <taxon>Caulobacter</taxon>
    </lineage>
</organism>
<evidence type="ECO:0000313" key="9">
    <source>
        <dbReference type="Proteomes" id="UP000245073"/>
    </source>
</evidence>
<protein>
    <recommendedName>
        <fullName evidence="4 6">dTDP-4-dehydrorhamnose reductase</fullName>
        <ecNumber evidence="3 6">1.1.1.133</ecNumber>
    </recommendedName>
</protein>
<dbReference type="GO" id="GO:0008831">
    <property type="term" value="F:dTDP-4-dehydrorhamnose reductase activity"/>
    <property type="evidence" value="ECO:0007669"/>
    <property type="project" value="UniProtKB-EC"/>
</dbReference>
<dbReference type="NCBIfam" id="TIGR01214">
    <property type="entry name" value="rmlD"/>
    <property type="match status" value="1"/>
</dbReference>
<dbReference type="SUPFAM" id="SSF51735">
    <property type="entry name" value="NAD(P)-binding Rossmann-fold domains"/>
    <property type="match status" value="1"/>
</dbReference>
<comment type="function">
    <text evidence="6">Catalyzes the reduction of dTDP-6-deoxy-L-lyxo-4-hexulose to yield dTDP-L-rhamnose.</text>
</comment>
<dbReference type="PANTHER" id="PTHR10491">
    <property type="entry name" value="DTDP-4-DEHYDRORHAMNOSE REDUCTASE"/>
    <property type="match status" value="1"/>
</dbReference>
<evidence type="ECO:0000256" key="3">
    <source>
        <dbReference type="ARBA" id="ARBA00012929"/>
    </source>
</evidence>
<evidence type="ECO:0000256" key="2">
    <source>
        <dbReference type="ARBA" id="ARBA00010944"/>
    </source>
</evidence>
<comment type="caution">
    <text evidence="8">The sequence shown here is derived from an EMBL/GenBank/DDBJ whole genome shotgun (WGS) entry which is preliminary data.</text>
</comment>
<comment type="cofactor">
    <cofactor evidence="6">
        <name>Mg(2+)</name>
        <dbReference type="ChEBI" id="CHEBI:18420"/>
    </cofactor>
    <text evidence="6">Binds 1 Mg(2+) ion per monomer.</text>
</comment>
<gene>
    <name evidence="8" type="primary">rfbD</name>
    <name evidence="8" type="ORF">DDF67_17335</name>
</gene>
<dbReference type="InterPro" id="IPR029903">
    <property type="entry name" value="RmlD-like-bd"/>
</dbReference>
<feature type="domain" description="RmlD-like substrate binding" evidence="7">
    <location>
        <begin position="5"/>
        <end position="290"/>
    </location>
</feature>
<dbReference type="UniPathway" id="UPA00124"/>
<dbReference type="Gene3D" id="3.90.25.10">
    <property type="entry name" value="UDP-galactose 4-epimerase, domain 1"/>
    <property type="match status" value="1"/>
</dbReference>
<dbReference type="Gene3D" id="3.40.50.720">
    <property type="entry name" value="NAD(P)-binding Rossmann-like Domain"/>
    <property type="match status" value="1"/>
</dbReference>
<dbReference type="Proteomes" id="UP000245073">
    <property type="component" value="Unassembled WGS sequence"/>
</dbReference>
<name>A0A2T9JQG1_9CAUL</name>
<keyword evidence="9" id="KW-1185">Reference proteome</keyword>
<evidence type="ECO:0000256" key="6">
    <source>
        <dbReference type="RuleBase" id="RU364082"/>
    </source>
</evidence>
<evidence type="ECO:0000256" key="5">
    <source>
        <dbReference type="ARBA" id="ARBA00048200"/>
    </source>
</evidence>
<dbReference type="PANTHER" id="PTHR10491:SF4">
    <property type="entry name" value="METHIONINE ADENOSYLTRANSFERASE 2 SUBUNIT BETA"/>
    <property type="match status" value="1"/>
</dbReference>
<evidence type="ECO:0000256" key="4">
    <source>
        <dbReference type="ARBA" id="ARBA00017099"/>
    </source>
</evidence>
<evidence type="ECO:0000259" key="7">
    <source>
        <dbReference type="Pfam" id="PF04321"/>
    </source>
</evidence>
<comment type="catalytic activity">
    <reaction evidence="5 6">
        <text>dTDP-beta-L-rhamnose + NADP(+) = dTDP-4-dehydro-beta-L-rhamnose + NADPH + H(+)</text>
        <dbReference type="Rhea" id="RHEA:21796"/>
        <dbReference type="ChEBI" id="CHEBI:15378"/>
        <dbReference type="ChEBI" id="CHEBI:57510"/>
        <dbReference type="ChEBI" id="CHEBI:57783"/>
        <dbReference type="ChEBI" id="CHEBI:58349"/>
        <dbReference type="ChEBI" id="CHEBI:62830"/>
        <dbReference type="EC" id="1.1.1.133"/>
    </reaction>
</comment>
<dbReference type="OrthoDB" id="9803892at2"/>
<evidence type="ECO:0000313" key="8">
    <source>
        <dbReference type="EMBL" id="PVM85955.1"/>
    </source>
</evidence>
<dbReference type="CDD" id="cd05254">
    <property type="entry name" value="dTDP_HR_like_SDR_e"/>
    <property type="match status" value="1"/>
</dbReference>
<comment type="similarity">
    <text evidence="2 6">Belongs to the dTDP-4-dehydrorhamnose reductase family.</text>
</comment>
<dbReference type="InterPro" id="IPR005913">
    <property type="entry name" value="dTDP_dehydrorham_reduct"/>
</dbReference>
<dbReference type="InterPro" id="IPR036291">
    <property type="entry name" value="NAD(P)-bd_dom_sf"/>
</dbReference>
<dbReference type="AlphaFoldDB" id="A0A2T9JQG1"/>